<dbReference type="Proteomes" id="UP000035680">
    <property type="component" value="Unassembled WGS sequence"/>
</dbReference>
<evidence type="ECO:0000259" key="1">
    <source>
        <dbReference type="PROSITE" id="PS50181"/>
    </source>
</evidence>
<organism evidence="2 3">
    <name type="scientific">Strongyloides venezuelensis</name>
    <name type="common">Threadworm</name>
    <dbReference type="NCBI Taxonomy" id="75913"/>
    <lineage>
        <taxon>Eukaryota</taxon>
        <taxon>Metazoa</taxon>
        <taxon>Ecdysozoa</taxon>
        <taxon>Nematoda</taxon>
        <taxon>Chromadorea</taxon>
        <taxon>Rhabditida</taxon>
        <taxon>Tylenchina</taxon>
        <taxon>Panagrolaimomorpha</taxon>
        <taxon>Strongyloidoidea</taxon>
        <taxon>Strongyloididae</taxon>
        <taxon>Strongyloides</taxon>
    </lineage>
</organism>
<proteinExistence type="predicted"/>
<dbReference type="PROSITE" id="PS50181">
    <property type="entry name" value="FBOX"/>
    <property type="match status" value="1"/>
</dbReference>
<dbReference type="InterPro" id="IPR001810">
    <property type="entry name" value="F-box_dom"/>
</dbReference>
<reference evidence="3" key="2">
    <citation type="submission" date="2015-08" db="UniProtKB">
        <authorList>
            <consortium name="WormBaseParasite"/>
        </authorList>
    </citation>
    <scope>IDENTIFICATION</scope>
</reference>
<reference evidence="2" key="1">
    <citation type="submission" date="2014-07" db="EMBL/GenBank/DDBJ databases">
        <authorList>
            <person name="Martin A.A"/>
            <person name="De Silva N."/>
        </authorList>
    </citation>
    <scope>NUCLEOTIDE SEQUENCE</scope>
</reference>
<name>A0A0K0FKB1_STRVS</name>
<evidence type="ECO:0000313" key="3">
    <source>
        <dbReference type="WBParaSite" id="SVE_0947500.1"/>
    </source>
</evidence>
<dbReference type="WBParaSite" id="SVE_0947500.1">
    <property type="protein sequence ID" value="SVE_0947500.1"/>
    <property type="gene ID" value="SVE_0947500"/>
</dbReference>
<protein>
    <submittedName>
        <fullName evidence="3">F-box domain-containing protein</fullName>
    </submittedName>
</protein>
<accession>A0A0K0FKB1</accession>
<feature type="domain" description="F-box" evidence="1">
    <location>
        <begin position="1"/>
        <end position="47"/>
    </location>
</feature>
<dbReference type="AlphaFoldDB" id="A0A0K0FKB1"/>
<keyword evidence="2" id="KW-1185">Reference proteome</keyword>
<sequence>MLLNYLPPEINVLILTQLSFEDLLCLKEACQSTTSIICYILSRFYRLQISDNPSDCLLQSIEGKKMSYNIENVKNVIDYCTNINSIVIAAKGIDRDTSYNDQFSIIFGNGLYSESGYLGSFFNFAPDHYLYSHQIQTVALHVDYMVDKMFDSKMIYPINDLQYAVNVLYDKNFDVFIQIGFCAEFKHPYDSVPRTVIAIKMQETYAYFKEHGFNCSIDIDQQSEYMDVTLQKNNIEYSFALFYYDENLCLIYDDRNNDEEELKYSDLNVANEHFGNSHLNNSFEMDSTDHLYYSRREVLQLPPLSNNNVNNSLILQKMPISDDNLLIPLEIFQNPLLSKSQDNIE</sequence>
<evidence type="ECO:0000313" key="2">
    <source>
        <dbReference type="Proteomes" id="UP000035680"/>
    </source>
</evidence>